<evidence type="ECO:0000256" key="5">
    <source>
        <dbReference type="SAM" id="Phobius"/>
    </source>
</evidence>
<dbReference type="AlphaFoldDB" id="A0A8D5ZH71"/>
<reference evidence="7 8" key="1">
    <citation type="submission" date="2021-04" db="EMBL/GenBank/DDBJ databases">
        <title>Complete genome sequence of Stygiolobus sp. KN-1.</title>
        <authorList>
            <person name="Nakamura K."/>
            <person name="Sakai H."/>
            <person name="Kurosawa N."/>
        </authorList>
    </citation>
    <scope>NUCLEOTIDE SEQUENCE [LARGE SCALE GENOMIC DNA]</scope>
    <source>
        <strain evidence="7 8">KN-1</strain>
    </source>
</reference>
<evidence type="ECO:0000256" key="3">
    <source>
        <dbReference type="ARBA" id="ARBA00022989"/>
    </source>
</evidence>
<keyword evidence="3 5" id="KW-1133">Transmembrane helix</keyword>
<feature type="transmembrane region" description="Helical" evidence="5">
    <location>
        <begin position="86"/>
        <end position="104"/>
    </location>
</feature>
<dbReference type="Gene3D" id="1.20.1250.20">
    <property type="entry name" value="MFS general substrate transporter like domains"/>
    <property type="match status" value="1"/>
</dbReference>
<dbReference type="PANTHER" id="PTHR23508:SF10">
    <property type="entry name" value="CARBOXYLIC ACID TRANSPORTER PROTEIN HOMOLOG"/>
    <property type="match status" value="1"/>
</dbReference>
<dbReference type="PROSITE" id="PS50850">
    <property type="entry name" value="MFS"/>
    <property type="match status" value="1"/>
</dbReference>
<evidence type="ECO:0000256" key="1">
    <source>
        <dbReference type="ARBA" id="ARBA00004141"/>
    </source>
</evidence>
<feature type="transmembrane region" description="Helical" evidence="5">
    <location>
        <begin position="238"/>
        <end position="258"/>
    </location>
</feature>
<comment type="subcellular location">
    <subcellularLocation>
        <location evidence="1">Membrane</location>
        <topology evidence="1">Multi-pass membrane protein</topology>
    </subcellularLocation>
</comment>
<proteinExistence type="predicted"/>
<dbReference type="Pfam" id="PF00083">
    <property type="entry name" value="Sugar_tr"/>
    <property type="match status" value="1"/>
</dbReference>
<dbReference type="PANTHER" id="PTHR23508">
    <property type="entry name" value="CARBOXYLIC ACID TRANSPORTER PROTEIN HOMOLOG"/>
    <property type="match status" value="1"/>
</dbReference>
<feature type="transmembrane region" description="Helical" evidence="5">
    <location>
        <begin position="396"/>
        <end position="415"/>
    </location>
</feature>
<dbReference type="Proteomes" id="UP000825123">
    <property type="component" value="Chromosome"/>
</dbReference>
<dbReference type="InterPro" id="IPR036259">
    <property type="entry name" value="MFS_trans_sf"/>
</dbReference>
<dbReference type="GO" id="GO:0046943">
    <property type="term" value="F:carboxylic acid transmembrane transporter activity"/>
    <property type="evidence" value="ECO:0007669"/>
    <property type="project" value="TreeGrafter"/>
</dbReference>
<dbReference type="SUPFAM" id="SSF103473">
    <property type="entry name" value="MFS general substrate transporter"/>
    <property type="match status" value="1"/>
</dbReference>
<feature type="domain" description="Major facilitator superfamily (MFS) profile" evidence="6">
    <location>
        <begin position="20"/>
        <end position="420"/>
    </location>
</feature>
<keyword evidence="8" id="KW-1185">Reference proteome</keyword>
<keyword evidence="4 5" id="KW-0472">Membrane</keyword>
<evidence type="ECO:0000256" key="2">
    <source>
        <dbReference type="ARBA" id="ARBA00022692"/>
    </source>
</evidence>
<dbReference type="RefSeq" id="WP_221288398.1">
    <property type="nucleotide sequence ID" value="NZ_AP024597.1"/>
</dbReference>
<feature type="transmembrane region" description="Helical" evidence="5">
    <location>
        <begin position="303"/>
        <end position="322"/>
    </location>
</feature>
<accession>A0A8D5ZH71</accession>
<dbReference type="GeneID" id="66164589"/>
<sequence>MKNPLKEWDEKGISTFHIKTTLVAGAGTFVDGYDLTAGSLVFPLIEKSLGQGLEGASEILFLSIILGNFLGAIIFGYLAKHGRKKFYGIDAMLMTLGALAQAFVSTPVQLAIVRFLLGLGIGADYVLSPLVNAEYANRKDRGKLMAISGGLMWNVGALGSVFATLAIVNSFPPDTAWRLVLALGAIPALIVIYARRKFPETPRYMLYIKKNPKELEEKYGIKVQDVPATAVSWRRIGVMLLLAALTWYIFDVAAYAGVFFGPNVIAQSIGVNGVIFELIILLAFAIPGNLISTAFNDKVGRKVLQALGFTGMGATTIAFALYGLKSTALVALTLYGLSNIMSQIGPGTVVGFWGIELFPTSIRGITSAVTVMAGRTGVITTTLLVPLILQSQGLEFTMILLGVVSLVGAVATLFLKEPKHRSLDEFEFVESETI</sequence>
<feature type="transmembrane region" description="Helical" evidence="5">
    <location>
        <begin position="264"/>
        <end position="291"/>
    </location>
</feature>
<dbReference type="KEGG" id="csty:KN1_28750"/>
<dbReference type="GO" id="GO:0005886">
    <property type="term" value="C:plasma membrane"/>
    <property type="evidence" value="ECO:0007669"/>
    <property type="project" value="TreeGrafter"/>
</dbReference>
<dbReference type="EMBL" id="AP024597">
    <property type="protein sequence ID" value="BCU71578.1"/>
    <property type="molecule type" value="Genomic_DNA"/>
</dbReference>
<dbReference type="InterPro" id="IPR020846">
    <property type="entry name" value="MFS_dom"/>
</dbReference>
<feature type="transmembrane region" description="Helical" evidence="5">
    <location>
        <begin position="59"/>
        <end position="79"/>
    </location>
</feature>
<evidence type="ECO:0000259" key="6">
    <source>
        <dbReference type="PROSITE" id="PS50850"/>
    </source>
</evidence>
<keyword evidence="2 5" id="KW-0812">Transmembrane</keyword>
<evidence type="ECO:0000313" key="7">
    <source>
        <dbReference type="EMBL" id="BCU71578.1"/>
    </source>
</evidence>
<feature type="transmembrane region" description="Helical" evidence="5">
    <location>
        <begin position="110"/>
        <end position="132"/>
    </location>
</feature>
<feature type="transmembrane region" description="Helical" evidence="5">
    <location>
        <begin position="365"/>
        <end position="390"/>
    </location>
</feature>
<organism evidence="7 8">
    <name type="scientific">Stygiolobus caldivivus</name>
    <dbReference type="NCBI Taxonomy" id="2824673"/>
    <lineage>
        <taxon>Archaea</taxon>
        <taxon>Thermoproteota</taxon>
        <taxon>Thermoprotei</taxon>
        <taxon>Sulfolobales</taxon>
        <taxon>Sulfolobaceae</taxon>
        <taxon>Stygiolobus</taxon>
    </lineage>
</organism>
<protein>
    <submittedName>
        <fullName evidence="7">MFS transporter</fullName>
    </submittedName>
</protein>
<evidence type="ECO:0000313" key="8">
    <source>
        <dbReference type="Proteomes" id="UP000825123"/>
    </source>
</evidence>
<dbReference type="InterPro" id="IPR005828">
    <property type="entry name" value="MFS_sugar_transport-like"/>
</dbReference>
<name>A0A8D5ZH71_9CREN</name>
<evidence type="ECO:0000256" key="4">
    <source>
        <dbReference type="ARBA" id="ARBA00023136"/>
    </source>
</evidence>
<feature type="transmembrane region" description="Helical" evidence="5">
    <location>
        <begin position="144"/>
        <end position="169"/>
    </location>
</feature>
<feature type="transmembrane region" description="Helical" evidence="5">
    <location>
        <begin position="328"/>
        <end position="353"/>
    </location>
</feature>
<feature type="transmembrane region" description="Helical" evidence="5">
    <location>
        <begin position="175"/>
        <end position="194"/>
    </location>
</feature>
<gene>
    <name evidence="7" type="ORF">KN1_28750</name>
</gene>